<accession>A0A238JFY7</accession>
<evidence type="ECO:0000313" key="4">
    <source>
        <dbReference type="Proteomes" id="UP000225972"/>
    </source>
</evidence>
<organism evidence="3 4">
    <name type="scientific">Pelagimonas phthalicica</name>
    <dbReference type="NCBI Taxonomy" id="1037362"/>
    <lineage>
        <taxon>Bacteria</taxon>
        <taxon>Pseudomonadati</taxon>
        <taxon>Pseudomonadota</taxon>
        <taxon>Alphaproteobacteria</taxon>
        <taxon>Rhodobacterales</taxon>
        <taxon>Roseobacteraceae</taxon>
        <taxon>Pelagimonas</taxon>
    </lineage>
</organism>
<dbReference type="EMBL" id="FXXP01000002">
    <property type="protein sequence ID" value="SMX29303.1"/>
    <property type="molecule type" value="Genomic_DNA"/>
</dbReference>
<dbReference type="Pfam" id="PF03975">
    <property type="entry name" value="CheD"/>
    <property type="match status" value="1"/>
</dbReference>
<keyword evidence="2 3" id="KW-0378">Hydrolase</keyword>
<keyword evidence="3" id="KW-0675">Receptor</keyword>
<dbReference type="GO" id="GO:0006935">
    <property type="term" value="P:chemotaxis"/>
    <property type="evidence" value="ECO:0007669"/>
    <property type="project" value="UniProtKB-KW"/>
</dbReference>
<gene>
    <name evidence="3" type="primary">cheD_2</name>
    <name evidence="3" type="ORF">TRP8649_03436</name>
</gene>
<dbReference type="PANTHER" id="PTHR35147">
    <property type="entry name" value="CHEMORECEPTOR GLUTAMINE DEAMIDASE CHED-RELATED"/>
    <property type="match status" value="1"/>
</dbReference>
<proteinExistence type="predicted"/>
<evidence type="ECO:0000256" key="2">
    <source>
        <dbReference type="ARBA" id="ARBA00022801"/>
    </source>
</evidence>
<dbReference type="InterPro" id="IPR005659">
    <property type="entry name" value="Chemorcpt_Glu_NH3ase_CheD"/>
</dbReference>
<dbReference type="Gene3D" id="3.30.1330.200">
    <property type="match status" value="1"/>
</dbReference>
<dbReference type="GO" id="GO:0050568">
    <property type="term" value="F:protein-glutamine glutaminase activity"/>
    <property type="evidence" value="ECO:0007669"/>
    <property type="project" value="UniProtKB-EC"/>
</dbReference>
<dbReference type="PANTHER" id="PTHR35147:SF1">
    <property type="entry name" value="CHEMORECEPTOR GLUTAMINE DEAMIDASE CHED-RELATED"/>
    <property type="match status" value="1"/>
</dbReference>
<dbReference type="RefSeq" id="WP_099247220.1">
    <property type="nucleotide sequence ID" value="NZ_FXXP01000002.1"/>
</dbReference>
<name>A0A238JFY7_9RHOB</name>
<dbReference type="PROSITE" id="PS51257">
    <property type="entry name" value="PROKAR_LIPOPROTEIN"/>
    <property type="match status" value="1"/>
</dbReference>
<dbReference type="CDD" id="cd16352">
    <property type="entry name" value="CheD"/>
    <property type="match status" value="1"/>
</dbReference>
<evidence type="ECO:0000313" key="3">
    <source>
        <dbReference type="EMBL" id="SMX29303.1"/>
    </source>
</evidence>
<dbReference type="SUPFAM" id="SSF64438">
    <property type="entry name" value="CNF1/YfiH-like putative cysteine hydrolases"/>
    <property type="match status" value="1"/>
</dbReference>
<protein>
    <submittedName>
        <fullName evidence="3">Chemoreceptor glutamine deamidase CheD</fullName>
        <ecNumber evidence="3">3.5.1.44</ecNumber>
    </submittedName>
</protein>
<evidence type="ECO:0000256" key="1">
    <source>
        <dbReference type="ARBA" id="ARBA00022500"/>
    </source>
</evidence>
<dbReference type="AlphaFoldDB" id="A0A238JFY7"/>
<reference evidence="4" key="1">
    <citation type="submission" date="2017-05" db="EMBL/GenBank/DDBJ databases">
        <authorList>
            <person name="Rodrigo-Torres L."/>
            <person name="Arahal R. D."/>
            <person name="Lucena T."/>
        </authorList>
    </citation>
    <scope>NUCLEOTIDE SEQUENCE [LARGE SCALE GENOMIC DNA]</scope>
    <source>
        <strain evidence="4">CECT 8649</strain>
    </source>
</reference>
<keyword evidence="4" id="KW-1185">Reference proteome</keyword>
<dbReference type="Proteomes" id="UP000225972">
    <property type="component" value="Unassembled WGS sequence"/>
</dbReference>
<dbReference type="OrthoDB" id="7838801at2"/>
<sequence>MSDVEKIHVQIGQVKIGKPGQSLNAILGSCIGLGILNPEKGVFGLAHCLLSNSGKDDGEIGGRHVDQAIRSLKHLMDLDKKEMRRMQAIVVGGANMTMPKDADPKRLVGNINATFAYKALREAGMRNIFEDVGGMQGRQVTIDCTSGDFTVSAIPRLGVTS</sequence>
<dbReference type="EC" id="3.5.1.44" evidence="3"/>
<dbReference type="InterPro" id="IPR038592">
    <property type="entry name" value="CheD-like_sf"/>
</dbReference>
<keyword evidence="1" id="KW-0145">Chemotaxis</keyword>
<dbReference type="InterPro" id="IPR011324">
    <property type="entry name" value="Cytotoxic_necrot_fac-like_cat"/>
</dbReference>